<dbReference type="PROSITE" id="PS50818">
    <property type="entry name" value="INTEIN_C_TER"/>
    <property type="match status" value="1"/>
</dbReference>
<dbReference type="InterPro" id="IPR003587">
    <property type="entry name" value="Hint_dom_N"/>
</dbReference>
<dbReference type="Proteomes" id="UP000185744">
    <property type="component" value="Unassembled WGS sequence"/>
</dbReference>
<dbReference type="GO" id="GO:0003678">
    <property type="term" value="F:DNA helicase activity"/>
    <property type="evidence" value="ECO:0007669"/>
    <property type="project" value="TreeGrafter"/>
</dbReference>
<feature type="domain" description="Hint" evidence="1">
    <location>
        <begin position="49"/>
        <end position="145"/>
    </location>
</feature>
<dbReference type="InterPro" id="IPR006141">
    <property type="entry name" value="Intein_N"/>
</dbReference>
<dbReference type="Gene3D" id="3.40.50.300">
    <property type="entry name" value="P-loop containing nucleotide triphosphate hydrolases"/>
    <property type="match status" value="2"/>
</dbReference>
<dbReference type="Pfam" id="PF14890">
    <property type="entry name" value="Intein_splicing"/>
    <property type="match status" value="1"/>
</dbReference>
<protein>
    <submittedName>
        <fullName evidence="3">Rad3-related DNA helicase DinG</fullName>
    </submittedName>
</protein>
<dbReference type="EMBL" id="MSDW01000001">
    <property type="protein sequence ID" value="OKY78068.1"/>
    <property type="molecule type" value="Genomic_DNA"/>
</dbReference>
<sequence length="752" mass="88175">MRWSLYSDNELMEPLQYSNNKNQEVLVNEILNAFNDNEIVYLKGMVGTGKCLVEDCKIETPSGKVKISKIEKGDKVYSWTGNQIKESRVSKKFRFEDNETVKLFTSSNKTIEGSNDHKIVIFDKKGLKWKKLEDINENDFLPIYEFEEHSDGRKVYNNDRLVSKNLKSKFLNDLGIKIGLTRVKDKERGKETVFDVTADPFSNYLAEGFINHNSAIALNTAKELGKAIISVPTKPLQDQYVEDYENKFEIQKDEGKLDIDFIKGRSNFGCPYLEEMEEECRCSRCRGNESTADCRHLPCTVGITDGKLNTYLNYKKESKERVNELKEKSDLTRYQVAKICPYWAPIYRFSISDPEFDSIKYDSVGGKAFFNYRDKVCPYYKQFKAYFDSDVIIMNSRMYEIESLFTKRKPVVDLEVLDEADMFLDNLNLKTKIDRWIIDRLEDYFKESNSDKESRKIQELKSILNEFDGNKKVRKMGSKEKNFIKNLNKVLTEVDEEWSQRKSSELSEILEFKSDVSYTFNSNNEEINFFVPKPSKVLKKFISNSSDNLLFMSATPQKDRVLKNVYGIKNQAKVVGEPKLRGEIRIKKCEEAVKLTSKTFRKNNIKRKYFRALESCINQSKKPTLVQIHSYRYLPKKLRERVSKNQEENIKKFNQNKRDIVFSTKLKRGIDLKGDKCRSVIIQKYPYPDLSDPYLVAVKNRLGKAFWDYYEDLARRDLIQQIGRVVRDKKDWAELWSPDLTVYKKIRKLKFT</sequence>
<dbReference type="GO" id="GO:0005524">
    <property type="term" value="F:ATP binding"/>
    <property type="evidence" value="ECO:0007669"/>
    <property type="project" value="InterPro"/>
</dbReference>
<keyword evidence="3" id="KW-0378">Hydrolase</keyword>
<dbReference type="SMART" id="SM00306">
    <property type="entry name" value="HintN"/>
    <property type="match status" value="1"/>
</dbReference>
<comment type="caution">
    <text evidence="3">The sequence shown here is derived from an EMBL/GenBank/DDBJ whole genome shotgun (WGS) entry which is preliminary data.</text>
</comment>
<gene>
    <name evidence="3" type="ORF">BTN85_0553</name>
</gene>
<dbReference type="GO" id="GO:0016818">
    <property type="term" value="F:hydrolase activity, acting on acid anhydrides, in phosphorus-containing anhydrides"/>
    <property type="evidence" value="ECO:0007669"/>
    <property type="project" value="InterPro"/>
</dbReference>
<name>A0A1Q6DUP5_METT1</name>
<dbReference type="InterPro" id="IPR006555">
    <property type="entry name" value="ATP-dep_Helicase_C"/>
</dbReference>
<evidence type="ECO:0000259" key="2">
    <source>
        <dbReference type="SMART" id="SM00491"/>
    </source>
</evidence>
<keyword evidence="4" id="KW-1185">Reference proteome</keyword>
<dbReference type="InterPro" id="IPR045028">
    <property type="entry name" value="DinG/Rad3-like"/>
</dbReference>
<dbReference type="PROSITE" id="PS50817">
    <property type="entry name" value="INTEIN_N_TER"/>
    <property type="match status" value="1"/>
</dbReference>
<dbReference type="GO" id="GO:0006139">
    <property type="term" value="P:nucleobase-containing compound metabolic process"/>
    <property type="evidence" value="ECO:0007669"/>
    <property type="project" value="InterPro"/>
</dbReference>
<dbReference type="SUPFAM" id="SSF52540">
    <property type="entry name" value="P-loop containing nucleoside triphosphate hydrolases"/>
    <property type="match status" value="1"/>
</dbReference>
<proteinExistence type="predicted"/>
<evidence type="ECO:0000313" key="3">
    <source>
        <dbReference type="EMBL" id="OKY78068.1"/>
    </source>
</evidence>
<dbReference type="Gene3D" id="2.170.16.10">
    <property type="entry name" value="Hedgehog/Intein (Hint) domain"/>
    <property type="match status" value="1"/>
</dbReference>
<dbReference type="STRING" id="1903181.BTN85_0553"/>
<dbReference type="InterPro" id="IPR036844">
    <property type="entry name" value="Hint_dom_sf"/>
</dbReference>
<keyword evidence="3" id="KW-0067">ATP-binding</keyword>
<dbReference type="SMART" id="SM00491">
    <property type="entry name" value="HELICc2"/>
    <property type="match status" value="1"/>
</dbReference>
<keyword evidence="3" id="KW-0347">Helicase</keyword>
<dbReference type="PANTHER" id="PTHR11472">
    <property type="entry name" value="DNA REPAIR DEAD HELICASE RAD3/XP-D SUBFAMILY MEMBER"/>
    <property type="match status" value="1"/>
</dbReference>
<dbReference type="InterPro" id="IPR030934">
    <property type="entry name" value="Intein_C"/>
</dbReference>
<reference evidence="3" key="1">
    <citation type="submission" date="2016-12" db="EMBL/GenBank/DDBJ databases">
        <title>Discovery of methanogenic haloarchaea.</title>
        <authorList>
            <person name="Sorokin D.Y."/>
            <person name="Makarova K.S."/>
            <person name="Abbas B."/>
            <person name="Ferrer M."/>
            <person name="Golyshin P.N."/>
        </authorList>
    </citation>
    <scope>NUCLEOTIDE SEQUENCE [LARGE SCALE GENOMIC DNA]</scope>
    <source>
        <strain evidence="3">HMET1</strain>
    </source>
</reference>
<dbReference type="InterPro" id="IPR027417">
    <property type="entry name" value="P-loop_NTPase"/>
</dbReference>
<dbReference type="SUPFAM" id="SSF51294">
    <property type="entry name" value="Hedgehog/intein (Hint) domain"/>
    <property type="match status" value="1"/>
</dbReference>
<accession>A0A1Q6DUP5</accession>
<dbReference type="CDD" id="cd00081">
    <property type="entry name" value="Hint"/>
    <property type="match status" value="1"/>
</dbReference>
<dbReference type="AlphaFoldDB" id="A0A1Q6DUP5"/>
<evidence type="ECO:0000259" key="1">
    <source>
        <dbReference type="SMART" id="SM00306"/>
    </source>
</evidence>
<dbReference type="GO" id="GO:0016539">
    <property type="term" value="P:intein-mediated protein splicing"/>
    <property type="evidence" value="ECO:0007669"/>
    <property type="project" value="InterPro"/>
</dbReference>
<dbReference type="Pfam" id="PF13307">
    <property type="entry name" value="Helicase_C_2"/>
    <property type="match status" value="1"/>
</dbReference>
<evidence type="ECO:0000313" key="4">
    <source>
        <dbReference type="Proteomes" id="UP000185744"/>
    </source>
</evidence>
<dbReference type="GO" id="GO:0003676">
    <property type="term" value="F:nucleic acid binding"/>
    <property type="evidence" value="ECO:0007669"/>
    <property type="project" value="InterPro"/>
</dbReference>
<feature type="domain" description="ATP-dependent helicase C-terminal" evidence="2">
    <location>
        <begin position="610"/>
        <end position="736"/>
    </location>
</feature>
<organism evidence="3 4">
    <name type="scientific">Methanohalarchaeum thermophilum</name>
    <dbReference type="NCBI Taxonomy" id="1903181"/>
    <lineage>
        <taxon>Archaea</taxon>
        <taxon>Methanobacteriati</taxon>
        <taxon>Methanobacteriota</taxon>
        <taxon>Methanonatronarchaeia</taxon>
        <taxon>Methanonatronarchaeales</taxon>
        <taxon>Methanonatronarchaeaceae</taxon>
        <taxon>Candidatus Methanohalarchaeum</taxon>
    </lineage>
</organism>
<keyword evidence="3" id="KW-0547">Nucleotide-binding</keyword>
<dbReference type="PANTHER" id="PTHR11472:SF34">
    <property type="entry name" value="REGULATOR OF TELOMERE ELONGATION HELICASE 1"/>
    <property type="match status" value="1"/>
</dbReference>
<dbReference type="InParanoid" id="A0A1Q6DUP5"/>